<sequence length="45" mass="5097">MHVIKILIAGSELKILIINQRDRVITAGKAVLRQIPIESFNKIDK</sequence>
<organism evidence="1">
    <name type="scientific">Candidatus Nitrosarchaeum limnium SFB1</name>
    <dbReference type="NCBI Taxonomy" id="886738"/>
    <lineage>
        <taxon>Archaea</taxon>
        <taxon>Nitrososphaerota</taxon>
        <taxon>Nitrososphaeria</taxon>
        <taxon>Nitrosopumilales</taxon>
        <taxon>Nitrosopumilaceae</taxon>
        <taxon>Nitrosarchaeum</taxon>
    </lineage>
</organism>
<protein>
    <submittedName>
        <fullName evidence="1">Uncharacterized protein</fullName>
    </submittedName>
</protein>
<dbReference type="HOGENOM" id="CLU_3194342_0_0_2"/>
<dbReference type="Proteomes" id="UP000004348">
    <property type="component" value="Chromosome"/>
</dbReference>
<gene>
    <name evidence="1" type="ORF">Nlim_2066</name>
</gene>
<dbReference type="AlphaFoldDB" id="F3KN22"/>
<accession>F3KN22</accession>
<proteinExistence type="predicted"/>
<dbReference type="STRING" id="886738.Nlim_2066"/>
<evidence type="ECO:0000313" key="1">
    <source>
        <dbReference type="EMBL" id="EGG41255.1"/>
    </source>
</evidence>
<reference evidence="1" key="1">
    <citation type="journal article" date="2011" name="PLoS ONE">
        <title>Genome of a low-salinity ammonia-oxidizing archaeon determined by single-cell and metagenomic analysis.</title>
        <authorList>
            <person name="Blainey P.C."/>
            <person name="Mosier A.C."/>
            <person name="Potanina A."/>
            <person name="Francis C.A."/>
            <person name="Quake S.R."/>
        </authorList>
    </citation>
    <scope>NUCLEOTIDE SEQUENCE [LARGE SCALE GENOMIC DNA]</scope>
    <source>
        <strain evidence="1">SFB1</strain>
    </source>
</reference>
<name>F3KN22_9ARCH</name>
<dbReference type="EMBL" id="AEGP01000066">
    <property type="protein sequence ID" value="EGG41255.1"/>
    <property type="molecule type" value="Genomic_DNA"/>
</dbReference>
<comment type="caution">
    <text evidence="1">The sequence shown here is derived from an EMBL/GenBank/DDBJ whole genome shotgun (WGS) entry which is preliminary data.</text>
</comment>